<evidence type="ECO:0000256" key="4">
    <source>
        <dbReference type="PROSITE-ProRule" id="PRU00339"/>
    </source>
</evidence>
<dbReference type="SUPFAM" id="SSF48452">
    <property type="entry name" value="TPR-like"/>
    <property type="match status" value="2"/>
</dbReference>
<dbReference type="Proteomes" id="UP000046392">
    <property type="component" value="Unplaced"/>
</dbReference>
<keyword evidence="1" id="KW-0677">Repeat</keyword>
<dbReference type="STRING" id="174720.A0A0N5BC03"/>
<dbReference type="WBParaSite" id="SPAL_0000355300.1">
    <property type="protein sequence ID" value="SPAL_0000355300.1"/>
    <property type="gene ID" value="SPAL_0000355300"/>
</dbReference>
<evidence type="ECO:0000256" key="2">
    <source>
        <dbReference type="ARBA" id="ARBA00022803"/>
    </source>
</evidence>
<dbReference type="GO" id="GO:0060271">
    <property type="term" value="P:cilium assembly"/>
    <property type="evidence" value="ECO:0007669"/>
    <property type="project" value="TreeGrafter"/>
</dbReference>
<dbReference type="InterPro" id="IPR011990">
    <property type="entry name" value="TPR-like_helical_dom_sf"/>
</dbReference>
<dbReference type="PANTHER" id="PTHR44186">
    <property type="match status" value="1"/>
</dbReference>
<protein>
    <submittedName>
        <fullName evidence="7">TPR_REGION domain-containing protein</fullName>
    </submittedName>
</protein>
<dbReference type="PANTHER" id="PTHR44186:SF1">
    <property type="entry name" value="BARDET-BIEDL SYNDROME 4 PROTEIN"/>
    <property type="match status" value="1"/>
</dbReference>
<comment type="similarity">
    <text evidence="3">Belongs to the BBS4 family.</text>
</comment>
<feature type="repeat" description="TPR" evidence="4">
    <location>
        <begin position="351"/>
        <end position="384"/>
    </location>
</feature>
<dbReference type="GO" id="GO:0036064">
    <property type="term" value="C:ciliary basal body"/>
    <property type="evidence" value="ECO:0007669"/>
    <property type="project" value="TreeGrafter"/>
</dbReference>
<organism evidence="6 7">
    <name type="scientific">Strongyloides papillosus</name>
    <name type="common">Intestinal threadworm</name>
    <dbReference type="NCBI Taxonomy" id="174720"/>
    <lineage>
        <taxon>Eukaryota</taxon>
        <taxon>Metazoa</taxon>
        <taxon>Ecdysozoa</taxon>
        <taxon>Nematoda</taxon>
        <taxon>Chromadorea</taxon>
        <taxon>Rhabditida</taxon>
        <taxon>Tylenchina</taxon>
        <taxon>Panagrolaimomorpha</taxon>
        <taxon>Strongyloidoidea</taxon>
        <taxon>Strongyloididae</taxon>
        <taxon>Strongyloides</taxon>
    </lineage>
</organism>
<name>A0A0N5BC03_STREA</name>
<dbReference type="InterPro" id="IPR019734">
    <property type="entry name" value="TPR_rpt"/>
</dbReference>
<evidence type="ECO:0000256" key="3">
    <source>
        <dbReference type="ARBA" id="ARBA00023778"/>
    </source>
</evidence>
<feature type="repeat" description="TPR" evidence="4">
    <location>
        <begin position="143"/>
        <end position="176"/>
    </location>
</feature>
<dbReference type="GO" id="GO:0061512">
    <property type="term" value="P:protein localization to cilium"/>
    <property type="evidence" value="ECO:0007669"/>
    <property type="project" value="TreeGrafter"/>
</dbReference>
<dbReference type="PROSITE" id="PS50005">
    <property type="entry name" value="TPR"/>
    <property type="match status" value="3"/>
</dbReference>
<keyword evidence="2 4" id="KW-0802">TPR repeat</keyword>
<accession>A0A0N5BC03</accession>
<keyword evidence="6" id="KW-1185">Reference proteome</keyword>
<evidence type="ECO:0000313" key="6">
    <source>
        <dbReference type="Proteomes" id="UP000046392"/>
    </source>
</evidence>
<dbReference type="Pfam" id="PF13181">
    <property type="entry name" value="TPR_8"/>
    <property type="match status" value="3"/>
</dbReference>
<dbReference type="Gene3D" id="1.25.40.10">
    <property type="entry name" value="Tetratricopeptide repeat domain"/>
    <property type="match status" value="1"/>
</dbReference>
<sequence>MSETNEMKEDIEKVNEENNNNEEDEEIEVDNEQIISEDELEPSPRRKAISSGRNIQELALGNENIQKVLKLSPITTNNQEIYYLYSEKNIDECKQLIEETLKSSNSCNEYAMQVSGAFNLQDLNIVKSLNCYESAFKLNNQNIKYLMDMGRINYLVGNHGQALVYFTKILQINPKNWKAYCWKALSIFYLKRKTPEACNNAIETLLGCSSASKNAEILSLIAFFCREKGDLFSASEALKKASEIDNTNIELLKELGYDYIKLGSEELSFAAFGKALTSDKNHIPSLIGAAYIIQNNGDYDVALTKYRHATSICNYSGILWNNIGMCFYGKGKYIAAISCLKKADYLIPQNWEILFNMGLAYNGLAQYASAYQYISAALNLQPKKAFIFEALAVVLSNLEDYDNARKAFKRALSLDKDKTIGIYLNFAVFEYKRGNVEDSKTLLNEFYQHIEKGSKVDLESSYTAQRLRRLIDKSR</sequence>
<dbReference type="AlphaFoldDB" id="A0A0N5BC03"/>
<evidence type="ECO:0000256" key="1">
    <source>
        <dbReference type="ARBA" id="ARBA00022737"/>
    </source>
</evidence>
<evidence type="ECO:0000313" key="7">
    <source>
        <dbReference type="WBParaSite" id="SPAL_0000355300.1"/>
    </source>
</evidence>
<reference evidence="7" key="1">
    <citation type="submission" date="2017-02" db="UniProtKB">
        <authorList>
            <consortium name="WormBaseParasite"/>
        </authorList>
    </citation>
    <scope>IDENTIFICATION</scope>
</reference>
<proteinExistence type="inferred from homology"/>
<dbReference type="SMART" id="SM00028">
    <property type="entry name" value="TPR"/>
    <property type="match status" value="6"/>
</dbReference>
<evidence type="ECO:0000256" key="5">
    <source>
        <dbReference type="SAM" id="MobiDB-lite"/>
    </source>
</evidence>
<feature type="region of interest" description="Disordered" evidence="5">
    <location>
        <begin position="1"/>
        <end position="48"/>
    </location>
</feature>
<feature type="compositionally biased region" description="Basic and acidic residues" evidence="5">
    <location>
        <begin position="1"/>
        <end position="16"/>
    </location>
</feature>
<feature type="compositionally biased region" description="Acidic residues" evidence="5">
    <location>
        <begin position="19"/>
        <end position="41"/>
    </location>
</feature>
<feature type="repeat" description="TPR" evidence="4">
    <location>
        <begin position="385"/>
        <end position="418"/>
    </location>
</feature>